<sequence>MDSRQLRYFAAIYDRRSLTGAAESERVAVSALSYHLANLEAELGSALFERKPRGLHPTAAGERLNTHARAILRAMDAAARDLSSIRDTVSGEVTVGLAYSAVKAIGVDLARRVLAEYPDLTLILSESLSGTTLLHLKSADVDLALVYNPPPTATLRATPLLEETMVLVGRRDMIGDTDAPITVDELLTLPIILLRQGVSARALLEDVQLLRKLEARARLQMNSVQAIAGSLVAGLGCAIGTKLFMREQIESGALHWRPIIDPVLTRTLFLCEIADRPPTIALETTRALILGLIAQAVASGDWEARLL</sequence>
<dbReference type="GO" id="GO:2000142">
    <property type="term" value="P:regulation of DNA-templated transcription initiation"/>
    <property type="evidence" value="ECO:0007669"/>
    <property type="project" value="TreeGrafter"/>
</dbReference>
<protein>
    <submittedName>
        <fullName evidence="7">LysR family transcriptional regulator</fullName>
    </submittedName>
</protein>
<dbReference type="InterPro" id="IPR000847">
    <property type="entry name" value="LysR_HTH_N"/>
</dbReference>
<dbReference type="PANTHER" id="PTHR30293">
    <property type="entry name" value="TRANSCRIPTIONAL REGULATORY PROTEIN NAC-RELATED"/>
    <property type="match status" value="1"/>
</dbReference>
<proteinExistence type="inferred from homology"/>
<dbReference type="EMBL" id="WWNR01000001">
    <property type="protein sequence ID" value="MZQ87494.1"/>
    <property type="molecule type" value="Genomic_DNA"/>
</dbReference>
<dbReference type="PROSITE" id="PS50931">
    <property type="entry name" value="HTH_LYSR"/>
    <property type="match status" value="1"/>
</dbReference>
<dbReference type="InterPro" id="IPR036390">
    <property type="entry name" value="WH_DNA-bd_sf"/>
</dbReference>
<keyword evidence="4" id="KW-0010">Activator</keyword>
<dbReference type="Gene3D" id="1.10.10.10">
    <property type="entry name" value="Winged helix-like DNA-binding domain superfamily/Winged helix DNA-binding domain"/>
    <property type="match status" value="1"/>
</dbReference>
<dbReference type="InterPro" id="IPR005119">
    <property type="entry name" value="LysR_subst-bd"/>
</dbReference>
<dbReference type="Gene3D" id="3.40.190.10">
    <property type="entry name" value="Periplasmic binding protein-like II"/>
    <property type="match status" value="2"/>
</dbReference>
<accession>A0A6L8VB52</accession>
<keyword evidence="8" id="KW-1185">Reference proteome</keyword>
<dbReference type="Pfam" id="PF00126">
    <property type="entry name" value="HTH_1"/>
    <property type="match status" value="1"/>
</dbReference>
<name>A0A6L8VB52_9RHOB</name>
<evidence type="ECO:0000259" key="6">
    <source>
        <dbReference type="PROSITE" id="PS50931"/>
    </source>
</evidence>
<dbReference type="Proteomes" id="UP000477083">
    <property type="component" value="Unassembled WGS sequence"/>
</dbReference>
<evidence type="ECO:0000256" key="2">
    <source>
        <dbReference type="ARBA" id="ARBA00023015"/>
    </source>
</evidence>
<dbReference type="InterPro" id="IPR036388">
    <property type="entry name" value="WH-like_DNA-bd_sf"/>
</dbReference>
<feature type="domain" description="HTH lysR-type" evidence="6">
    <location>
        <begin position="1"/>
        <end position="58"/>
    </location>
</feature>
<dbReference type="AlphaFoldDB" id="A0A6L8VB52"/>
<evidence type="ECO:0000256" key="5">
    <source>
        <dbReference type="ARBA" id="ARBA00023163"/>
    </source>
</evidence>
<dbReference type="PANTHER" id="PTHR30293:SF0">
    <property type="entry name" value="NITROGEN ASSIMILATION REGULATORY PROTEIN NAC"/>
    <property type="match status" value="1"/>
</dbReference>
<dbReference type="SUPFAM" id="SSF53850">
    <property type="entry name" value="Periplasmic binding protein-like II"/>
    <property type="match status" value="1"/>
</dbReference>
<dbReference type="RefSeq" id="WP_161342188.1">
    <property type="nucleotide sequence ID" value="NZ_BMGW01000001.1"/>
</dbReference>
<reference evidence="7 8" key="1">
    <citation type="submission" date="2020-01" db="EMBL/GenBank/DDBJ databases">
        <title>Frigidibacter albus SP32T (=CGMCC 1.13995T).</title>
        <authorList>
            <person name="Liao X."/>
        </authorList>
    </citation>
    <scope>NUCLEOTIDE SEQUENCE [LARGE SCALE GENOMIC DNA]</scope>
    <source>
        <strain evidence="7 8">SP32</strain>
    </source>
</reference>
<evidence type="ECO:0000313" key="8">
    <source>
        <dbReference type="Proteomes" id="UP000477083"/>
    </source>
</evidence>
<dbReference type="GO" id="GO:0003677">
    <property type="term" value="F:DNA binding"/>
    <property type="evidence" value="ECO:0007669"/>
    <property type="project" value="UniProtKB-KW"/>
</dbReference>
<dbReference type="FunFam" id="1.10.10.10:FF:000001">
    <property type="entry name" value="LysR family transcriptional regulator"/>
    <property type="match status" value="1"/>
</dbReference>
<keyword evidence="2" id="KW-0805">Transcription regulation</keyword>
<gene>
    <name evidence="7" type="ORF">GS660_00095</name>
</gene>
<dbReference type="GO" id="GO:0003700">
    <property type="term" value="F:DNA-binding transcription factor activity"/>
    <property type="evidence" value="ECO:0007669"/>
    <property type="project" value="InterPro"/>
</dbReference>
<comment type="caution">
    <text evidence="7">The sequence shown here is derived from an EMBL/GenBank/DDBJ whole genome shotgun (WGS) entry which is preliminary data.</text>
</comment>
<dbReference type="Pfam" id="PF03466">
    <property type="entry name" value="LysR_substrate"/>
    <property type="match status" value="1"/>
</dbReference>
<dbReference type="OrthoDB" id="8479357at2"/>
<keyword evidence="3" id="KW-0238">DNA-binding</keyword>
<organism evidence="7 8">
    <name type="scientific">Frigidibacter albus</name>
    <dbReference type="NCBI Taxonomy" id="1465486"/>
    <lineage>
        <taxon>Bacteria</taxon>
        <taxon>Pseudomonadati</taxon>
        <taxon>Pseudomonadota</taxon>
        <taxon>Alphaproteobacteria</taxon>
        <taxon>Rhodobacterales</taxon>
        <taxon>Paracoccaceae</taxon>
        <taxon>Frigidibacter</taxon>
    </lineage>
</organism>
<evidence type="ECO:0000313" key="7">
    <source>
        <dbReference type="EMBL" id="MZQ87494.1"/>
    </source>
</evidence>
<evidence type="ECO:0000256" key="3">
    <source>
        <dbReference type="ARBA" id="ARBA00023125"/>
    </source>
</evidence>
<comment type="similarity">
    <text evidence="1">Belongs to the LysR transcriptional regulatory family.</text>
</comment>
<evidence type="ECO:0000256" key="1">
    <source>
        <dbReference type="ARBA" id="ARBA00009437"/>
    </source>
</evidence>
<evidence type="ECO:0000256" key="4">
    <source>
        <dbReference type="ARBA" id="ARBA00023159"/>
    </source>
</evidence>
<keyword evidence="5" id="KW-0804">Transcription</keyword>
<dbReference type="SUPFAM" id="SSF46785">
    <property type="entry name" value="Winged helix' DNA-binding domain"/>
    <property type="match status" value="1"/>
</dbReference>